<reference evidence="1 2" key="1">
    <citation type="submission" date="2014-04" db="EMBL/GenBank/DDBJ databases">
        <authorList>
            <consortium name="DOE Joint Genome Institute"/>
            <person name="Kuo A."/>
            <person name="Tarkka M."/>
            <person name="Buscot F."/>
            <person name="Kohler A."/>
            <person name="Nagy L.G."/>
            <person name="Floudas D."/>
            <person name="Copeland A."/>
            <person name="Barry K.W."/>
            <person name="Cichocki N."/>
            <person name="Veneault-Fourrey C."/>
            <person name="LaButti K."/>
            <person name="Lindquist E.A."/>
            <person name="Lipzen A."/>
            <person name="Lundell T."/>
            <person name="Morin E."/>
            <person name="Murat C."/>
            <person name="Sun H."/>
            <person name="Tunlid A."/>
            <person name="Henrissat B."/>
            <person name="Grigoriev I.V."/>
            <person name="Hibbett D.S."/>
            <person name="Martin F."/>
            <person name="Nordberg H.P."/>
            <person name="Cantor M.N."/>
            <person name="Hua S.X."/>
        </authorList>
    </citation>
    <scope>NUCLEOTIDE SEQUENCE [LARGE SCALE GENOMIC DNA]</scope>
    <source>
        <strain evidence="1 2">F 1598</strain>
    </source>
</reference>
<proteinExistence type="predicted"/>
<evidence type="ECO:0000313" key="1">
    <source>
        <dbReference type="EMBL" id="KIM87890.1"/>
    </source>
</evidence>
<dbReference type="AlphaFoldDB" id="A0A0C3FU43"/>
<name>A0A0C3FU43_PILCF</name>
<sequence>MPIFRPPRAPFTFNPDTVMRPQKFTVHFRTETKERRTIFGHIRSGYPQLCVVVQTWVVAVQK</sequence>
<evidence type="ECO:0000313" key="2">
    <source>
        <dbReference type="Proteomes" id="UP000054166"/>
    </source>
</evidence>
<dbReference type="HOGENOM" id="CLU_2904959_0_0_1"/>
<keyword evidence="2" id="KW-1185">Reference proteome</keyword>
<protein>
    <submittedName>
        <fullName evidence="1">Uncharacterized protein</fullName>
    </submittedName>
</protein>
<organism evidence="1 2">
    <name type="scientific">Piloderma croceum (strain F 1598)</name>
    <dbReference type="NCBI Taxonomy" id="765440"/>
    <lineage>
        <taxon>Eukaryota</taxon>
        <taxon>Fungi</taxon>
        <taxon>Dikarya</taxon>
        <taxon>Basidiomycota</taxon>
        <taxon>Agaricomycotina</taxon>
        <taxon>Agaricomycetes</taxon>
        <taxon>Agaricomycetidae</taxon>
        <taxon>Atheliales</taxon>
        <taxon>Atheliaceae</taxon>
        <taxon>Piloderma</taxon>
    </lineage>
</organism>
<gene>
    <name evidence="1" type="ORF">PILCRDRAFT_814587</name>
</gene>
<accession>A0A0C3FU43</accession>
<dbReference type="Proteomes" id="UP000054166">
    <property type="component" value="Unassembled WGS sequence"/>
</dbReference>
<dbReference type="InParanoid" id="A0A0C3FU43"/>
<dbReference type="EMBL" id="KN832978">
    <property type="protein sequence ID" value="KIM87890.1"/>
    <property type="molecule type" value="Genomic_DNA"/>
</dbReference>
<reference evidence="2" key="2">
    <citation type="submission" date="2015-01" db="EMBL/GenBank/DDBJ databases">
        <title>Evolutionary Origins and Diversification of the Mycorrhizal Mutualists.</title>
        <authorList>
            <consortium name="DOE Joint Genome Institute"/>
            <consortium name="Mycorrhizal Genomics Consortium"/>
            <person name="Kohler A."/>
            <person name="Kuo A."/>
            <person name="Nagy L.G."/>
            <person name="Floudas D."/>
            <person name="Copeland A."/>
            <person name="Barry K.W."/>
            <person name="Cichocki N."/>
            <person name="Veneault-Fourrey C."/>
            <person name="LaButti K."/>
            <person name="Lindquist E.A."/>
            <person name="Lipzen A."/>
            <person name="Lundell T."/>
            <person name="Morin E."/>
            <person name="Murat C."/>
            <person name="Riley R."/>
            <person name="Ohm R."/>
            <person name="Sun H."/>
            <person name="Tunlid A."/>
            <person name="Henrissat B."/>
            <person name="Grigoriev I.V."/>
            <person name="Hibbett D.S."/>
            <person name="Martin F."/>
        </authorList>
    </citation>
    <scope>NUCLEOTIDE SEQUENCE [LARGE SCALE GENOMIC DNA]</scope>
    <source>
        <strain evidence="2">F 1598</strain>
    </source>
</reference>